<evidence type="ECO:0000256" key="1">
    <source>
        <dbReference type="ARBA" id="ARBA00006484"/>
    </source>
</evidence>
<dbReference type="PANTHER" id="PTHR44196:SF1">
    <property type="entry name" value="DEHYDROGENASE_REDUCTASE SDR FAMILY MEMBER 7B"/>
    <property type="match status" value="1"/>
</dbReference>
<evidence type="ECO:0000256" key="3">
    <source>
        <dbReference type="RuleBase" id="RU000363"/>
    </source>
</evidence>
<dbReference type="EMBL" id="QBMC01000256">
    <property type="protein sequence ID" value="PZO09351.1"/>
    <property type="molecule type" value="Genomic_DNA"/>
</dbReference>
<gene>
    <name evidence="4" type="ORF">DCF25_21740</name>
</gene>
<dbReference type="SUPFAM" id="SSF51735">
    <property type="entry name" value="NAD(P)-binding Rossmann-fold domains"/>
    <property type="match status" value="1"/>
</dbReference>
<evidence type="ECO:0000256" key="2">
    <source>
        <dbReference type="ARBA" id="ARBA00023002"/>
    </source>
</evidence>
<dbReference type="CDD" id="cd05233">
    <property type="entry name" value="SDR_c"/>
    <property type="match status" value="1"/>
</dbReference>
<accession>A0A2W4VB74</accession>
<sequence length="269" mass="28848">MALHVLITGGSQGAGKATALKFAAQGWDVTVAARAGDRLNQVADQIQNYGQKALAVPTDVGKAEQVNALISQSLDKFGQIDALINNAGICLTGPMANTSLEDWRQILDTNLWGCIHTIHAALPAMLSRGQGSIVNVGSFGGKMPLPQMTAYCTSKYALTGLTESLRLELSPQGIHVGIVHPGVINSDFMERAMFRGKNEDEATGRRQQMSKMLGDRWVSQPEDIAAAVWTMVQKRQAETIVGPAAIATELNRLLPQLTQWALGKATESV</sequence>
<dbReference type="AlphaFoldDB" id="A0A2W4VB74"/>
<dbReference type="Gene3D" id="3.40.50.720">
    <property type="entry name" value="NAD(P)-binding Rossmann-like Domain"/>
    <property type="match status" value="1"/>
</dbReference>
<protein>
    <submittedName>
        <fullName evidence="4">Oxidoreductase</fullName>
    </submittedName>
</protein>
<proteinExistence type="inferred from homology"/>
<dbReference type="GO" id="GO:0016020">
    <property type="term" value="C:membrane"/>
    <property type="evidence" value="ECO:0007669"/>
    <property type="project" value="TreeGrafter"/>
</dbReference>
<dbReference type="PROSITE" id="PS00061">
    <property type="entry name" value="ADH_SHORT"/>
    <property type="match status" value="1"/>
</dbReference>
<evidence type="ECO:0000313" key="5">
    <source>
        <dbReference type="Proteomes" id="UP000249354"/>
    </source>
</evidence>
<evidence type="ECO:0000313" key="4">
    <source>
        <dbReference type="EMBL" id="PZO09351.1"/>
    </source>
</evidence>
<dbReference type="FunFam" id="3.40.50.720:FF:000084">
    <property type="entry name" value="Short-chain dehydrogenase reductase"/>
    <property type="match status" value="1"/>
</dbReference>
<dbReference type="GO" id="GO:0016491">
    <property type="term" value="F:oxidoreductase activity"/>
    <property type="evidence" value="ECO:0007669"/>
    <property type="project" value="UniProtKB-KW"/>
</dbReference>
<dbReference type="InterPro" id="IPR002347">
    <property type="entry name" value="SDR_fam"/>
</dbReference>
<dbReference type="InterPro" id="IPR036291">
    <property type="entry name" value="NAD(P)-bd_dom_sf"/>
</dbReference>
<dbReference type="Pfam" id="PF00106">
    <property type="entry name" value="adh_short"/>
    <property type="match status" value="1"/>
</dbReference>
<reference evidence="5" key="1">
    <citation type="submission" date="2018-04" db="EMBL/GenBank/DDBJ databases">
        <authorList>
            <person name="Cornet L."/>
        </authorList>
    </citation>
    <scope>NUCLEOTIDE SEQUENCE [LARGE SCALE GENOMIC DNA]</scope>
</reference>
<comment type="caution">
    <text evidence="4">The sequence shown here is derived from an EMBL/GenBank/DDBJ whole genome shotgun (WGS) entry which is preliminary data.</text>
</comment>
<comment type="similarity">
    <text evidence="1 3">Belongs to the short-chain dehydrogenases/reductases (SDR) family.</text>
</comment>
<dbReference type="PANTHER" id="PTHR44196">
    <property type="entry name" value="DEHYDROGENASE/REDUCTASE SDR FAMILY MEMBER 7B"/>
    <property type="match status" value="1"/>
</dbReference>
<dbReference type="PRINTS" id="PR00081">
    <property type="entry name" value="GDHRDH"/>
</dbReference>
<dbReference type="PRINTS" id="PR00080">
    <property type="entry name" value="SDRFAMILY"/>
</dbReference>
<dbReference type="Proteomes" id="UP000249354">
    <property type="component" value="Unassembled WGS sequence"/>
</dbReference>
<name>A0A2W4VB74_9CYAN</name>
<reference evidence="4 5" key="2">
    <citation type="submission" date="2018-06" db="EMBL/GenBank/DDBJ databases">
        <title>Metagenomic assembly of (sub)arctic Cyanobacteria and their associated microbiome from non-axenic cultures.</title>
        <authorList>
            <person name="Baurain D."/>
        </authorList>
    </citation>
    <scope>NUCLEOTIDE SEQUENCE [LARGE SCALE GENOMIC DNA]</scope>
    <source>
        <strain evidence="4">ULC129bin1</strain>
    </source>
</reference>
<organism evidence="4 5">
    <name type="scientific">Leptolyngbya foveolarum</name>
    <dbReference type="NCBI Taxonomy" id="47253"/>
    <lineage>
        <taxon>Bacteria</taxon>
        <taxon>Bacillati</taxon>
        <taxon>Cyanobacteriota</taxon>
        <taxon>Cyanophyceae</taxon>
        <taxon>Leptolyngbyales</taxon>
        <taxon>Leptolyngbyaceae</taxon>
        <taxon>Leptolyngbya group</taxon>
        <taxon>Leptolyngbya</taxon>
    </lineage>
</organism>
<dbReference type="InterPro" id="IPR020904">
    <property type="entry name" value="Sc_DH/Rdtase_CS"/>
</dbReference>
<keyword evidence="2" id="KW-0560">Oxidoreductase</keyword>
<dbReference type="PIRSF" id="PIRSF000126">
    <property type="entry name" value="11-beta-HSD1"/>
    <property type="match status" value="1"/>
</dbReference>